<dbReference type="CDD" id="cd00754">
    <property type="entry name" value="Ubl_MoaD"/>
    <property type="match status" value="1"/>
</dbReference>
<dbReference type="GO" id="GO:0006777">
    <property type="term" value="P:Mo-molybdopterin cofactor biosynthetic process"/>
    <property type="evidence" value="ECO:0007669"/>
    <property type="project" value="UniProtKB-KW"/>
</dbReference>
<name>A0A0G4FDN3_VITBC</name>
<dbReference type="Gene3D" id="3.10.20.30">
    <property type="match status" value="1"/>
</dbReference>
<dbReference type="InterPro" id="IPR012675">
    <property type="entry name" value="Beta-grasp_dom_sf"/>
</dbReference>
<dbReference type="InterPro" id="IPR003749">
    <property type="entry name" value="ThiS/MoaD-like"/>
</dbReference>
<dbReference type="EMBL" id="CDMY01000413">
    <property type="protein sequence ID" value="CEM11305.1"/>
    <property type="molecule type" value="Genomic_DNA"/>
</dbReference>
<dbReference type="GO" id="GO:0000166">
    <property type="term" value="F:nucleotide binding"/>
    <property type="evidence" value="ECO:0007669"/>
    <property type="project" value="UniProtKB-KW"/>
</dbReference>
<dbReference type="UniPathway" id="UPA00344"/>
<keyword evidence="5" id="KW-1185">Reference proteome</keyword>
<dbReference type="InterPro" id="IPR044672">
    <property type="entry name" value="MOCS2A"/>
</dbReference>
<organism evidence="4 5">
    <name type="scientific">Vitrella brassicaformis (strain CCMP3155)</name>
    <dbReference type="NCBI Taxonomy" id="1169540"/>
    <lineage>
        <taxon>Eukaryota</taxon>
        <taxon>Sar</taxon>
        <taxon>Alveolata</taxon>
        <taxon>Colpodellida</taxon>
        <taxon>Vitrellaceae</taxon>
        <taxon>Vitrella</taxon>
    </lineage>
</organism>
<dbReference type="PANTHER" id="PTHR33359">
    <property type="entry name" value="MOLYBDOPTERIN SYNTHASE SULFUR CARRIER SUBUNIT"/>
    <property type="match status" value="1"/>
</dbReference>
<dbReference type="STRING" id="1169540.A0A0G4FDN3"/>
<sequence length="86" mass="9142">MRIRVLLFAGAKEAMRAGAVDVEVNASSADNTVSVAELMDSLRQTHPPLAKVLPNSLLAVNQEYAEDDVRIKEGDEVALIPPISGG</sequence>
<keyword evidence="2" id="KW-0547">Nucleotide-binding</keyword>
<dbReference type="InterPro" id="IPR016155">
    <property type="entry name" value="Mopterin_synth/thiamin_S_b"/>
</dbReference>
<dbReference type="VEuPathDB" id="CryptoDB:Vbra_15127"/>
<dbReference type="InParanoid" id="A0A0G4FDN3"/>
<reference evidence="4 5" key="1">
    <citation type="submission" date="2014-11" db="EMBL/GenBank/DDBJ databases">
        <authorList>
            <person name="Zhu J."/>
            <person name="Qi W."/>
            <person name="Song R."/>
        </authorList>
    </citation>
    <scope>NUCLEOTIDE SEQUENCE [LARGE SCALE GENOMIC DNA]</scope>
</reference>
<dbReference type="Proteomes" id="UP000041254">
    <property type="component" value="Unassembled WGS sequence"/>
</dbReference>
<dbReference type="FunFam" id="3.10.20.30:FF:000010">
    <property type="entry name" value="Molybdopterin synthase sulfur carrier subunit"/>
    <property type="match status" value="1"/>
</dbReference>
<proteinExistence type="predicted"/>
<accession>A0A0G4FDN3</accession>
<dbReference type="OMA" id="DECHTDA"/>
<evidence type="ECO:0000256" key="1">
    <source>
        <dbReference type="ARBA" id="ARBA00005046"/>
    </source>
</evidence>
<dbReference type="SUPFAM" id="SSF54285">
    <property type="entry name" value="MoaD/ThiS"/>
    <property type="match status" value="1"/>
</dbReference>
<evidence type="ECO:0000256" key="3">
    <source>
        <dbReference type="ARBA" id="ARBA00023150"/>
    </source>
</evidence>
<protein>
    <submittedName>
        <fullName evidence="4">Uncharacterized protein</fullName>
    </submittedName>
</protein>
<dbReference type="Pfam" id="PF02597">
    <property type="entry name" value="ThiS"/>
    <property type="match status" value="1"/>
</dbReference>
<evidence type="ECO:0000313" key="4">
    <source>
        <dbReference type="EMBL" id="CEM11305.1"/>
    </source>
</evidence>
<dbReference type="PANTHER" id="PTHR33359:SF1">
    <property type="entry name" value="MOLYBDOPTERIN SYNTHASE SULFUR CARRIER SUBUNIT"/>
    <property type="match status" value="1"/>
</dbReference>
<dbReference type="AlphaFoldDB" id="A0A0G4FDN3"/>
<dbReference type="OrthoDB" id="312094at2759"/>
<keyword evidence="3" id="KW-0501">Molybdenum cofactor biosynthesis</keyword>
<comment type="pathway">
    <text evidence="1">Cofactor biosynthesis; molybdopterin biosynthesis.</text>
</comment>
<gene>
    <name evidence="4" type="ORF">Vbra_15127</name>
</gene>
<evidence type="ECO:0000256" key="2">
    <source>
        <dbReference type="ARBA" id="ARBA00022741"/>
    </source>
</evidence>
<evidence type="ECO:0000313" key="5">
    <source>
        <dbReference type="Proteomes" id="UP000041254"/>
    </source>
</evidence>
<dbReference type="GO" id="GO:1990133">
    <property type="term" value="C:molybdopterin adenylyltransferase complex"/>
    <property type="evidence" value="ECO:0007669"/>
    <property type="project" value="TreeGrafter"/>
</dbReference>